<name>Q7U7K0_PARMW</name>
<evidence type="ECO:0000256" key="1">
    <source>
        <dbReference type="SAM" id="Phobius"/>
    </source>
</evidence>
<accession>Q7U7K0</accession>
<dbReference type="EMBL" id="BX569691">
    <property type="protein sequence ID" value="CAE07496.1"/>
    <property type="molecule type" value="Genomic_DNA"/>
</dbReference>
<dbReference type="STRING" id="84588.SYNW0981"/>
<dbReference type="AlphaFoldDB" id="Q7U7K0"/>
<keyword evidence="1" id="KW-0472">Membrane</keyword>
<proteinExistence type="predicted"/>
<keyword evidence="3" id="KW-1185">Reference proteome</keyword>
<organism evidence="2 3">
    <name type="scientific">Parasynechococcus marenigrum (strain WH8102)</name>
    <dbReference type="NCBI Taxonomy" id="84588"/>
    <lineage>
        <taxon>Bacteria</taxon>
        <taxon>Bacillati</taxon>
        <taxon>Cyanobacteriota</taxon>
        <taxon>Cyanophyceae</taxon>
        <taxon>Synechococcales</taxon>
        <taxon>Prochlorococcaceae</taxon>
        <taxon>Parasynechococcus</taxon>
        <taxon>Parasynechococcus marenigrum</taxon>
    </lineage>
</organism>
<reference evidence="2 3" key="1">
    <citation type="journal article" date="2003" name="Nature">
        <title>The genome of a motile marine Synechococcus.</title>
        <authorList>
            <person name="Palenik B."/>
            <person name="Brahamsha B."/>
            <person name="Larimer F."/>
            <person name="Land M."/>
            <person name="Hauser L."/>
            <person name="Chain P."/>
            <person name="Lamerdin J."/>
            <person name="Regala W."/>
            <person name="Allen E.A."/>
            <person name="McCarren J."/>
            <person name="Paulsen I."/>
            <person name="Dufresne A."/>
            <person name="Partensky F."/>
            <person name="Webb E."/>
            <person name="Waterbury J."/>
        </authorList>
    </citation>
    <scope>NUCLEOTIDE SEQUENCE [LARGE SCALE GENOMIC DNA]</scope>
    <source>
        <strain evidence="2 3">WH8102</strain>
    </source>
</reference>
<dbReference type="KEGG" id="syw:SYNW0981"/>
<dbReference type="HOGENOM" id="CLU_2511488_0_0_3"/>
<feature type="transmembrane region" description="Helical" evidence="1">
    <location>
        <begin position="20"/>
        <end position="39"/>
    </location>
</feature>
<gene>
    <name evidence="2" type="ordered locus">SYNW0981</name>
</gene>
<sequence length="85" mass="9507">MTDHKNQSLSAREMVRAHAYPVLAAVSSLSLFAMALLLIPQAVRHHRFNRCVDAQIQMRDAINPGSQQGPGRINELKAFQHCEGR</sequence>
<evidence type="ECO:0000313" key="2">
    <source>
        <dbReference type="EMBL" id="CAE07496.1"/>
    </source>
</evidence>
<dbReference type="RefSeq" id="WP_011127846.1">
    <property type="nucleotide sequence ID" value="NC_005070.1"/>
</dbReference>
<keyword evidence="1" id="KW-1133">Transmembrane helix</keyword>
<keyword evidence="1" id="KW-0812">Transmembrane</keyword>
<dbReference type="eggNOG" id="ENOG50348ZY">
    <property type="taxonomic scope" value="Bacteria"/>
</dbReference>
<dbReference type="Proteomes" id="UP000001422">
    <property type="component" value="Chromosome"/>
</dbReference>
<protein>
    <submittedName>
        <fullName evidence="2">Uncharacterized protein</fullName>
    </submittedName>
</protein>
<evidence type="ECO:0000313" key="3">
    <source>
        <dbReference type="Proteomes" id="UP000001422"/>
    </source>
</evidence>